<feature type="transmembrane region" description="Helical" evidence="8">
    <location>
        <begin position="338"/>
        <end position="359"/>
    </location>
</feature>
<dbReference type="Pfam" id="PF01758">
    <property type="entry name" value="SBF"/>
    <property type="match status" value="1"/>
</dbReference>
<proteinExistence type="inferred from homology"/>
<gene>
    <name evidence="10" type="ORF">HOLleu_17326</name>
</gene>
<dbReference type="InterPro" id="IPR038770">
    <property type="entry name" value="Na+/solute_symporter_sf"/>
</dbReference>
<feature type="compositionally biased region" description="Basic and acidic residues" evidence="7">
    <location>
        <begin position="431"/>
        <end position="442"/>
    </location>
</feature>
<feature type="transmembrane region" description="Helical" evidence="8">
    <location>
        <begin position="139"/>
        <end position="157"/>
    </location>
</feature>
<dbReference type="AlphaFoldDB" id="A0A9Q1C6F6"/>
<comment type="similarity">
    <text evidence="2">Belongs to the bile acid:sodium symporter (BASS) (TC 2.A.28) family.</text>
</comment>
<keyword evidence="9" id="KW-0732">Signal</keyword>
<feature type="transmembrane region" description="Helical" evidence="8">
    <location>
        <begin position="315"/>
        <end position="332"/>
    </location>
</feature>
<feature type="transmembrane region" description="Helical" evidence="8">
    <location>
        <begin position="273"/>
        <end position="294"/>
    </location>
</feature>
<dbReference type="GO" id="GO:0015293">
    <property type="term" value="F:symporter activity"/>
    <property type="evidence" value="ECO:0007669"/>
    <property type="project" value="UniProtKB-KW"/>
</dbReference>
<protein>
    <submittedName>
        <fullName evidence="10">Ileal sodium/bile acid cotransporter</fullName>
    </submittedName>
</protein>
<feature type="chain" id="PRO_5040283816" evidence="9">
    <location>
        <begin position="17"/>
        <end position="503"/>
    </location>
</feature>
<evidence type="ECO:0000256" key="7">
    <source>
        <dbReference type="SAM" id="MobiDB-lite"/>
    </source>
</evidence>
<feature type="transmembrane region" description="Helical" evidence="8">
    <location>
        <begin position="178"/>
        <end position="200"/>
    </location>
</feature>
<evidence type="ECO:0000256" key="1">
    <source>
        <dbReference type="ARBA" id="ARBA00004141"/>
    </source>
</evidence>
<dbReference type="OrthoDB" id="203097at2759"/>
<feature type="compositionally biased region" description="Polar residues" evidence="7">
    <location>
        <begin position="455"/>
        <end position="466"/>
    </location>
</feature>
<evidence type="ECO:0000256" key="2">
    <source>
        <dbReference type="ARBA" id="ARBA00006528"/>
    </source>
</evidence>
<dbReference type="Proteomes" id="UP001152320">
    <property type="component" value="Chromosome 7"/>
</dbReference>
<evidence type="ECO:0000256" key="4">
    <source>
        <dbReference type="ARBA" id="ARBA00022847"/>
    </source>
</evidence>
<dbReference type="InterPro" id="IPR004710">
    <property type="entry name" value="Bilac:Na_transpt"/>
</dbReference>
<feature type="transmembrane region" description="Helical" evidence="8">
    <location>
        <begin position="233"/>
        <end position="253"/>
    </location>
</feature>
<reference evidence="10" key="1">
    <citation type="submission" date="2021-10" db="EMBL/GenBank/DDBJ databases">
        <title>Tropical sea cucumber genome reveals ecological adaptation and Cuvierian tubules defense mechanism.</title>
        <authorList>
            <person name="Chen T."/>
        </authorList>
    </citation>
    <scope>NUCLEOTIDE SEQUENCE</scope>
    <source>
        <strain evidence="10">Nanhai2018</strain>
        <tissue evidence="10">Muscle</tissue>
    </source>
</reference>
<dbReference type="EMBL" id="JAIZAY010000007">
    <property type="protein sequence ID" value="KAJ8039566.1"/>
    <property type="molecule type" value="Genomic_DNA"/>
</dbReference>
<organism evidence="10 11">
    <name type="scientific">Holothuria leucospilota</name>
    <name type="common">Black long sea cucumber</name>
    <name type="synonym">Mertensiothuria leucospilota</name>
    <dbReference type="NCBI Taxonomy" id="206669"/>
    <lineage>
        <taxon>Eukaryota</taxon>
        <taxon>Metazoa</taxon>
        <taxon>Echinodermata</taxon>
        <taxon>Eleutherozoa</taxon>
        <taxon>Echinozoa</taxon>
        <taxon>Holothuroidea</taxon>
        <taxon>Aspidochirotacea</taxon>
        <taxon>Aspidochirotida</taxon>
        <taxon>Holothuriidae</taxon>
        <taxon>Holothuria</taxon>
    </lineage>
</organism>
<dbReference type="InterPro" id="IPR002657">
    <property type="entry name" value="BilAc:Na_symport/Acr3"/>
</dbReference>
<comment type="caution">
    <text evidence="10">The sequence shown here is derived from an EMBL/GenBank/DDBJ whole genome shotgun (WGS) entry which is preliminary data.</text>
</comment>
<keyword evidence="5 8" id="KW-1133">Transmembrane helix</keyword>
<evidence type="ECO:0000256" key="3">
    <source>
        <dbReference type="ARBA" id="ARBA00022692"/>
    </source>
</evidence>
<keyword evidence="3 8" id="KW-0812">Transmembrane</keyword>
<dbReference type="GO" id="GO:0016020">
    <property type="term" value="C:membrane"/>
    <property type="evidence" value="ECO:0007669"/>
    <property type="project" value="UniProtKB-SubCell"/>
</dbReference>
<evidence type="ECO:0000256" key="5">
    <source>
        <dbReference type="ARBA" id="ARBA00022989"/>
    </source>
</evidence>
<feature type="compositionally biased region" description="Basic and acidic residues" evidence="7">
    <location>
        <begin position="467"/>
        <end position="486"/>
    </location>
</feature>
<feature type="compositionally biased region" description="Basic and acidic residues" evidence="7">
    <location>
        <begin position="493"/>
        <end position="503"/>
    </location>
</feature>
<name>A0A9Q1C6F6_HOLLE</name>
<keyword evidence="4" id="KW-0813">Transport</keyword>
<dbReference type="PANTHER" id="PTHR10361:SF65">
    <property type="entry name" value="ILEAL SODIUM_BILE ACID COTRANSPORTER"/>
    <property type="match status" value="1"/>
</dbReference>
<keyword evidence="6 8" id="KW-0472">Membrane</keyword>
<keyword evidence="4" id="KW-0769">Symport</keyword>
<sequence>MHVIVITIATLTLGHGEDYDDKITISFLPEEGDPRFVLMEGHNDTIETTVSGIKGNISVVVESENTDYFVVIPTDYSTEVVNSTATFDIKIRGVFIGVSPLIMYIEHVYTYLDDNGKEVTQVEHHVQHYTVRCGIKPTIWNAIFTWSLTVWLVISYVTMGAKIDLDVVWTKFRRPFGVTIGIICQFGIMPILAFALAKVFPISSESAIGLLIEGSCPGGWLSNVFALMMDVDFILSITMTFCSSFMALAMMPFNMFLYATPFVGERGTLKTPYQDICTQLALMMIPVLAGMYILRKHPNIAHKMTKGLKPVSMGLIVISLAFGVPALTYIFVTPFITYVAASLLPLIGGILGFTIAKICCRPYPEAFTIAFETGVQNSLLASVVARFSYPFPENFLIARLPLLTAILTIIEGTAMIAVYVTYNIITGKGKKPSDKKDKRYEPCEDQEDDKGPASRDNNNPSSYTRLTSEDRGLGDGDEAAQDHEETTEYTALRNDEERNDTSV</sequence>
<dbReference type="PANTHER" id="PTHR10361">
    <property type="entry name" value="SODIUM-BILE ACID COTRANSPORTER"/>
    <property type="match status" value="1"/>
</dbReference>
<feature type="signal peptide" evidence="9">
    <location>
        <begin position="1"/>
        <end position="16"/>
    </location>
</feature>
<feature type="transmembrane region" description="Helical" evidence="8">
    <location>
        <begin position="366"/>
        <end position="389"/>
    </location>
</feature>
<evidence type="ECO:0000256" key="9">
    <source>
        <dbReference type="SAM" id="SignalP"/>
    </source>
</evidence>
<feature type="transmembrane region" description="Helical" evidence="8">
    <location>
        <begin position="401"/>
        <end position="425"/>
    </location>
</feature>
<evidence type="ECO:0000256" key="8">
    <source>
        <dbReference type="SAM" id="Phobius"/>
    </source>
</evidence>
<evidence type="ECO:0000256" key="6">
    <source>
        <dbReference type="ARBA" id="ARBA00023136"/>
    </source>
</evidence>
<comment type="subcellular location">
    <subcellularLocation>
        <location evidence="1">Membrane</location>
        <topology evidence="1">Multi-pass membrane protein</topology>
    </subcellularLocation>
</comment>
<feature type="region of interest" description="Disordered" evidence="7">
    <location>
        <begin position="429"/>
        <end position="503"/>
    </location>
</feature>
<dbReference type="Gene3D" id="1.20.1530.20">
    <property type="match status" value="1"/>
</dbReference>
<keyword evidence="11" id="KW-1185">Reference proteome</keyword>
<accession>A0A9Q1C6F6</accession>
<evidence type="ECO:0000313" key="11">
    <source>
        <dbReference type="Proteomes" id="UP001152320"/>
    </source>
</evidence>
<evidence type="ECO:0000313" key="10">
    <source>
        <dbReference type="EMBL" id="KAJ8039566.1"/>
    </source>
</evidence>